<evidence type="ECO:0000313" key="1">
    <source>
        <dbReference type="EMBL" id="NML57710.1"/>
    </source>
</evidence>
<dbReference type="Proteomes" id="UP000552615">
    <property type="component" value="Unassembled WGS sequence"/>
</dbReference>
<protein>
    <submittedName>
        <fullName evidence="1">Uncharacterized protein</fullName>
    </submittedName>
</protein>
<evidence type="ECO:0000313" key="2">
    <source>
        <dbReference type="Proteomes" id="UP000552615"/>
    </source>
</evidence>
<gene>
    <name evidence="1" type="ORF">HHL20_10185</name>
</gene>
<sequence length="77" mass="8794">MKRKIRKVFYSRKCSFGQGKIPMLGENPALYINDIGGPTIKLMEPELDDVFIDDIRNAKNIGEIKGIEDLENKIEII</sequence>
<comment type="caution">
    <text evidence="1">The sequence shown here is derived from an EMBL/GenBank/DDBJ whole genome shotgun (WGS) entry which is preliminary data.</text>
</comment>
<organism evidence="1 2">
    <name type="scientific">Chryseobacterium cheonjiense</name>
    <dbReference type="NCBI Taxonomy" id="2728845"/>
    <lineage>
        <taxon>Bacteria</taxon>
        <taxon>Pseudomonadati</taxon>
        <taxon>Bacteroidota</taxon>
        <taxon>Flavobacteriia</taxon>
        <taxon>Flavobacteriales</taxon>
        <taxon>Weeksellaceae</taxon>
        <taxon>Chryseobacterium group</taxon>
        <taxon>Chryseobacterium</taxon>
    </lineage>
</organism>
<name>A0A7Y0A6W4_9FLAO</name>
<reference evidence="1 2" key="1">
    <citation type="submission" date="2020-04" db="EMBL/GenBank/DDBJ databases">
        <title>Chryseobacterium sp. RJ-7-14 sp. nov., isolated from Jeju soil.</title>
        <authorList>
            <person name="Dahal R.H."/>
            <person name="Chaudhary D.K."/>
        </authorList>
    </citation>
    <scope>NUCLEOTIDE SEQUENCE [LARGE SCALE GENOMIC DNA]</scope>
    <source>
        <strain evidence="1 2">RJ-7-14</strain>
    </source>
</reference>
<keyword evidence="2" id="KW-1185">Reference proteome</keyword>
<dbReference type="AlphaFoldDB" id="A0A7Y0A6W4"/>
<proteinExistence type="predicted"/>
<dbReference type="EMBL" id="JABBGF010000001">
    <property type="protein sequence ID" value="NML57710.1"/>
    <property type="molecule type" value="Genomic_DNA"/>
</dbReference>
<dbReference type="RefSeq" id="WP_169231017.1">
    <property type="nucleotide sequence ID" value="NZ_JABBGF010000001.1"/>
</dbReference>
<accession>A0A7Y0A6W4</accession>